<feature type="domain" description="Disease resistance protein At4g27190-like leucine-rich repeats" evidence="9">
    <location>
        <begin position="1398"/>
        <end position="1508"/>
    </location>
</feature>
<dbReference type="PANTHER" id="PTHR33463:SF187">
    <property type="entry name" value="AND NB-ARC DOMAIN DISEASE RESISTANCE PROTEIN, PUTATIVE-RELATED"/>
    <property type="match status" value="1"/>
</dbReference>
<dbReference type="Proteomes" id="UP000694918">
    <property type="component" value="Unplaced"/>
</dbReference>
<evidence type="ECO:0000256" key="3">
    <source>
        <dbReference type="ARBA" id="ARBA00022737"/>
    </source>
</evidence>
<feature type="domain" description="NB-ARC" evidence="8">
    <location>
        <begin position="370"/>
        <end position="533"/>
    </location>
</feature>
<evidence type="ECO:0000256" key="7">
    <source>
        <dbReference type="SAM" id="MobiDB-lite"/>
    </source>
</evidence>
<evidence type="ECO:0000256" key="5">
    <source>
        <dbReference type="ARBA" id="ARBA00022821"/>
    </source>
</evidence>
<dbReference type="GO" id="GO:0005524">
    <property type="term" value="F:ATP binding"/>
    <property type="evidence" value="ECO:0007669"/>
    <property type="project" value="UniProtKB-KW"/>
</dbReference>
<dbReference type="Pfam" id="PF13855">
    <property type="entry name" value="LRR_8"/>
    <property type="match status" value="1"/>
</dbReference>
<comment type="similarity">
    <text evidence="1">Belongs to the disease resistance NB-LRR family.</text>
</comment>
<dbReference type="SUPFAM" id="SSF52540">
    <property type="entry name" value="P-loop containing nucleoside triphosphate hydrolases"/>
    <property type="match status" value="1"/>
</dbReference>
<dbReference type="Gene3D" id="1.10.8.430">
    <property type="entry name" value="Helical domain of apoptotic protease-activating factors"/>
    <property type="match status" value="1"/>
</dbReference>
<dbReference type="GO" id="GO:0043531">
    <property type="term" value="F:ADP binding"/>
    <property type="evidence" value="ECO:0007669"/>
    <property type="project" value="InterPro"/>
</dbReference>
<evidence type="ECO:0000259" key="9">
    <source>
        <dbReference type="Pfam" id="PF23247"/>
    </source>
</evidence>
<dbReference type="SUPFAM" id="SSF52058">
    <property type="entry name" value="L domain-like"/>
    <property type="match status" value="1"/>
</dbReference>
<dbReference type="InterPro" id="IPR057135">
    <property type="entry name" value="At4g27190-like_LRR"/>
</dbReference>
<gene>
    <name evidence="11" type="primary">LOC105108586</name>
</gene>
<dbReference type="GO" id="GO:0006952">
    <property type="term" value="P:defense response"/>
    <property type="evidence" value="ECO:0007669"/>
    <property type="project" value="UniProtKB-KW"/>
</dbReference>
<dbReference type="PANTHER" id="PTHR33463">
    <property type="entry name" value="NB-ARC DOMAIN-CONTAINING PROTEIN-RELATED"/>
    <property type="match status" value="1"/>
</dbReference>
<dbReference type="KEGG" id="peu:105108586"/>
<dbReference type="InterPro" id="IPR050905">
    <property type="entry name" value="Plant_NBS-LRR"/>
</dbReference>
<dbReference type="InterPro" id="IPR027417">
    <property type="entry name" value="P-loop_NTPase"/>
</dbReference>
<keyword evidence="3" id="KW-0677">Repeat</keyword>
<accession>A0AAJ6SZ31</accession>
<feature type="domain" description="Disease resistance protein At4g27190-like leucine-rich repeats" evidence="9">
    <location>
        <begin position="1030"/>
        <end position="1148"/>
    </location>
</feature>
<feature type="region of interest" description="Disordered" evidence="7">
    <location>
        <begin position="315"/>
        <end position="342"/>
    </location>
</feature>
<dbReference type="Gene3D" id="1.10.10.10">
    <property type="entry name" value="Winged helix-like DNA-binding domain superfamily/Winged helix DNA-binding domain"/>
    <property type="match status" value="1"/>
</dbReference>
<evidence type="ECO:0000313" key="11">
    <source>
        <dbReference type="RefSeq" id="XP_011001239.1"/>
    </source>
</evidence>
<evidence type="ECO:0000256" key="2">
    <source>
        <dbReference type="ARBA" id="ARBA00022614"/>
    </source>
</evidence>
<dbReference type="InterPro" id="IPR001611">
    <property type="entry name" value="Leu-rich_rpt"/>
</dbReference>
<dbReference type="InterPro" id="IPR042197">
    <property type="entry name" value="Apaf_helical"/>
</dbReference>
<dbReference type="Pfam" id="PF23247">
    <property type="entry name" value="LRR_RPS2"/>
    <property type="match status" value="4"/>
</dbReference>
<evidence type="ECO:0000313" key="10">
    <source>
        <dbReference type="Proteomes" id="UP000694918"/>
    </source>
</evidence>
<feature type="domain" description="Disease resistance protein At4g27190-like leucine-rich repeats" evidence="9">
    <location>
        <begin position="1216"/>
        <end position="1326"/>
    </location>
</feature>
<dbReference type="Gene3D" id="3.80.10.10">
    <property type="entry name" value="Ribonuclease Inhibitor"/>
    <property type="match status" value="5"/>
</dbReference>
<organism evidence="10 11">
    <name type="scientific">Populus euphratica</name>
    <name type="common">Euphrates poplar</name>
    <dbReference type="NCBI Taxonomy" id="75702"/>
    <lineage>
        <taxon>Eukaryota</taxon>
        <taxon>Viridiplantae</taxon>
        <taxon>Streptophyta</taxon>
        <taxon>Embryophyta</taxon>
        <taxon>Tracheophyta</taxon>
        <taxon>Spermatophyta</taxon>
        <taxon>Magnoliopsida</taxon>
        <taxon>eudicotyledons</taxon>
        <taxon>Gunneridae</taxon>
        <taxon>Pentapetalae</taxon>
        <taxon>rosids</taxon>
        <taxon>fabids</taxon>
        <taxon>Malpighiales</taxon>
        <taxon>Salicaceae</taxon>
        <taxon>Saliceae</taxon>
        <taxon>Populus</taxon>
    </lineage>
</organism>
<keyword evidence="10" id="KW-1185">Reference proteome</keyword>
<dbReference type="SUPFAM" id="SSF52047">
    <property type="entry name" value="RNI-like"/>
    <property type="match status" value="1"/>
</dbReference>
<dbReference type="FunFam" id="3.40.50.300:FF:001091">
    <property type="entry name" value="Probable disease resistance protein At1g61300"/>
    <property type="match status" value="1"/>
</dbReference>
<feature type="domain" description="Disease resistance protein At4g27190-like leucine-rich repeats" evidence="9">
    <location>
        <begin position="1671"/>
        <end position="1784"/>
    </location>
</feature>
<sequence length="1787" mass="201334">MDDGRMSCKFCGHCFAKGTSISRIKLHLAGVTGRGVKICGQVPQDVQDAALAAIDGPPEKKLKTVAGSSNNDVTNEISASAQQQNNEMMMAHQLEDLWLEDWMASITVEDMEHLERGSFHERPSFNQADEVDVESNTGRFMQPGARASSSGVLNYNTSETRGDPLSCAISASAQEHNNKVTHVEMAQGQPFFTREIARDLFRGRSELVHNAPETRPLTEQASPETELPWCRYSPEELPHDAFETIPRTEQAPLLERGSSHDRQSINQVYEPREDSSQPADLLCLGHARYDDQLCSPAVNNDAIMNDVQNMDRMRKEPVEKEEEDMENNSGRSVQPGAGANSSVGLKHNTSETRGAPLPIGSTKLVGQAFEENKKVIWSWLMDDEVSTIGIYGMGGAGKTTMLKHVYNELQQIADIFPHVYWVTVSQDFSIQKLQKKIAKRIKLSLSNEEEELLIAAELSLELMKKSKWILILDDLWNSFELQEVGIPVPLKGCKLIMTTRSKEVCGRMDCRNNIIVNPLSDVDAWTLFREILGHDRHLSTEVEQFAKSITKECDGLPLGIKTMAGTMKVVDGIHGWSNALERLRQSRVGPNGMERVFSSLRFSYTHLSNEAMQKCFLYCAFFPEDSAINRLELILYLIDMGVIQGLTSRKAEFDEGHSMLDKLEKVCLLERKRLGGAVMMHDLIRDMAIQILEENSRAIVKAGAQLKELPDTEEWTDKLTTVSLMHNQIEEICSSHSVRCPNLSTLLLCSNHRLRFIAGSFFEQMHGLKVLDLSKTAIECLPDSVSDLVGLTSLLLKHCRRLSRVPTLKKLRALKRLDLARAPLEEIPHGMECLSSLRYLRMNGCGENKFPCGILTKLPHLQVLILGEQLLQARGKYMGERYFLVKVEGKEVGCLRKLESLECHFEDHSNYVEYLKSRDETQSLSTYKIVVGKFREGELGELKYSGPGSKMVVLGNLNINRDGDFQVISPNDIQQLICRCIDARSLGDVLSLKYATELEYIKILNCNSLESLVSSSWLCSAPLPQPSPSYNGIFSGLKRFHCSGCKGMKKLFPPVLLPNLVNLERIFVEGCEKMEEIIGGARSDEEGDMGEESSIRNTEFKLPKLTELRLKDLPELKSICSAKLICDSLEVIEVRNCSVTEILVPSSWIRLVNLERIFVEGCEKMEEIIGGARSDEEGDMGEESSIRNTEFKLPKLTELRLKDLPELKSICSAKLICDSLRVIEVRNCSVTEIMVPSCWIRLVNLKRIAIEGCEKMEEIIGGARSDEEGDMGEESSIRNTEVKLPKLTYLRLTDLPELKSICSAKLICDSLRVIEVRNCSIREIFVPSFWIRLVNLERIVVEGCEKMEEIIGGARSDEEGDMGEESSIRNTEFKLPKLTVLRLKNLPELKSICSAKLICDSLRVIEVRNCSIREIFVPSFWIRLVNLERIVVEGCEKMEEIIGGARSDEEGDMGEESSIRNTEFKLPKLTVLRLKNLPELKSICSAKLICDSLRVIEVRNCSIREIFVPSFWIRLVNLERIVVEGCEKMEEIIGGARSDEEGDMGEESSIRNTEFKLPKLTVLRLKNLPELKSICSAKLICDSLRVIEVRNCSIREIFVPSFWIRLVNLERIVVEGCEKMEEIIGGARSDEEGDMGEESSIRNTEFKLPKLTVLRLKNLPELKSICSAKLICDSLRVIEVRNCSIREIFVPSFWIRLVNLERIVVEGCEKMEEIIGGARSDEEGDMGEESSIRNTEFKLPKLTVLRLKNLPELKSICSAKLICDSLRVIEVRNCNSMESMLSSSWSC</sequence>
<dbReference type="RefSeq" id="XP_011001239.1">
    <property type="nucleotide sequence ID" value="XM_011002937.1"/>
</dbReference>
<dbReference type="Gene3D" id="3.40.50.300">
    <property type="entry name" value="P-loop containing nucleotide triphosphate hydrolases"/>
    <property type="match status" value="1"/>
</dbReference>
<evidence type="ECO:0000259" key="8">
    <source>
        <dbReference type="Pfam" id="PF00931"/>
    </source>
</evidence>
<keyword evidence="5" id="KW-0611">Plant defense</keyword>
<dbReference type="PRINTS" id="PR00364">
    <property type="entry name" value="DISEASERSIST"/>
</dbReference>
<keyword evidence="4" id="KW-0547">Nucleotide-binding</keyword>
<proteinExistence type="inferred from homology"/>
<keyword evidence="6" id="KW-0067">ATP-binding</keyword>
<dbReference type="InterPro" id="IPR036388">
    <property type="entry name" value="WH-like_DNA-bd_sf"/>
</dbReference>
<protein>
    <submittedName>
        <fullName evidence="11">Disease resistance protein At4g19050</fullName>
    </submittedName>
</protein>
<name>A0AAJ6SZ31_POPEU</name>
<dbReference type="Pfam" id="PF00931">
    <property type="entry name" value="NB-ARC"/>
    <property type="match status" value="1"/>
</dbReference>
<dbReference type="InterPro" id="IPR032675">
    <property type="entry name" value="LRR_dom_sf"/>
</dbReference>
<dbReference type="InterPro" id="IPR002182">
    <property type="entry name" value="NB-ARC"/>
</dbReference>
<evidence type="ECO:0000256" key="6">
    <source>
        <dbReference type="ARBA" id="ARBA00022840"/>
    </source>
</evidence>
<dbReference type="GeneID" id="105108586"/>
<evidence type="ECO:0000256" key="4">
    <source>
        <dbReference type="ARBA" id="ARBA00022741"/>
    </source>
</evidence>
<keyword evidence="2" id="KW-0433">Leucine-rich repeat</keyword>
<reference evidence="11" key="1">
    <citation type="submission" date="2025-08" db="UniProtKB">
        <authorList>
            <consortium name="RefSeq"/>
        </authorList>
    </citation>
    <scope>IDENTIFICATION</scope>
</reference>
<evidence type="ECO:0000256" key="1">
    <source>
        <dbReference type="ARBA" id="ARBA00008894"/>
    </source>
</evidence>